<gene>
    <name evidence="1" type="ORF">D9R14_07720</name>
</gene>
<organism evidence="1 2">
    <name type="scientific">Xanthobacter tagetidis</name>
    <dbReference type="NCBI Taxonomy" id="60216"/>
    <lineage>
        <taxon>Bacteria</taxon>
        <taxon>Pseudomonadati</taxon>
        <taxon>Pseudomonadota</taxon>
        <taxon>Alphaproteobacteria</taxon>
        <taxon>Hyphomicrobiales</taxon>
        <taxon>Xanthobacteraceae</taxon>
        <taxon>Xanthobacter</taxon>
    </lineage>
</organism>
<evidence type="ECO:0000313" key="2">
    <source>
        <dbReference type="Proteomes" id="UP000269692"/>
    </source>
</evidence>
<accession>A0A3L7AJB9</accession>
<dbReference type="RefSeq" id="WP_121622752.1">
    <property type="nucleotide sequence ID" value="NZ_JACIIW010000001.1"/>
</dbReference>
<proteinExistence type="predicted"/>
<dbReference type="EMBL" id="RCTF01000005">
    <property type="protein sequence ID" value="RLP79542.1"/>
    <property type="molecule type" value="Genomic_DNA"/>
</dbReference>
<comment type="caution">
    <text evidence="1">The sequence shown here is derived from an EMBL/GenBank/DDBJ whole genome shotgun (WGS) entry which is preliminary data.</text>
</comment>
<dbReference type="Proteomes" id="UP000269692">
    <property type="component" value="Unassembled WGS sequence"/>
</dbReference>
<protein>
    <submittedName>
        <fullName evidence="1">Uncharacterized protein</fullName>
    </submittedName>
</protein>
<name>A0A3L7AJB9_9HYPH</name>
<evidence type="ECO:0000313" key="1">
    <source>
        <dbReference type="EMBL" id="RLP79542.1"/>
    </source>
</evidence>
<keyword evidence="2" id="KW-1185">Reference proteome</keyword>
<reference evidence="1 2" key="1">
    <citation type="submission" date="2018-10" db="EMBL/GenBank/DDBJ databases">
        <title>Xanthobacter tagetidis genome sequencing and assembly.</title>
        <authorList>
            <person name="Maclea K.S."/>
            <person name="Goen A.E."/>
            <person name="Fatima S.A."/>
        </authorList>
    </citation>
    <scope>NUCLEOTIDE SEQUENCE [LARGE SCALE GENOMIC DNA]</scope>
    <source>
        <strain evidence="1 2">ATCC 700314</strain>
    </source>
</reference>
<dbReference type="AlphaFoldDB" id="A0A3L7AJB9"/>
<sequence length="86" mass="9314">MDGLLLISLLATFFAGFASCWAIASMHLRWLNGEVSAANDCIRAVRAGIRNGVKPLGLMRITEDYLSKHGALRPARIREIEGGSDA</sequence>